<feature type="transmembrane region" description="Helical" evidence="6">
    <location>
        <begin position="186"/>
        <end position="204"/>
    </location>
</feature>
<evidence type="ECO:0000313" key="9">
    <source>
        <dbReference type="EMBL" id="PMC17460.1"/>
    </source>
</evidence>
<reference evidence="7" key="4">
    <citation type="submission" date="2022-08" db="EMBL/GenBank/DDBJ databases">
        <authorList>
            <person name="Magnan C."/>
        </authorList>
    </citation>
    <scope>NUCLEOTIDE SEQUENCE</scope>
    <source>
        <strain evidence="7">NSP012P</strain>
    </source>
</reference>
<comment type="subcellular location">
    <subcellularLocation>
        <location evidence="1">Cell membrane</location>
        <topology evidence="1">Multi-pass membrane protein</topology>
    </subcellularLocation>
</comment>
<accession>A0A1Z3U299</accession>
<sequence>MEELGSFIIISLLIIIVPGPDFFIVMKNSISAGKRNGLTAATGIATGHLAYSLLAVCGLIVIVSKFHWLFVTVKLFGVAYLVYLGVRSIISARQSMNFSTRGIEQHETKYFTSFRQGFLSTTLNPKALLYYLSILPQFINTGEGLSLHILILLGSLIISIWVWFIFCVYVFQYIKRFFANRVFKAIFDYAVGFILIGLSIKLLIG</sequence>
<evidence type="ECO:0000313" key="10">
    <source>
        <dbReference type="Proteomes" id="UP000235748"/>
    </source>
</evidence>
<dbReference type="Proteomes" id="UP001081438">
    <property type="component" value="Unassembled WGS sequence"/>
</dbReference>
<dbReference type="EMBL" id="PNGG01000007">
    <property type="protein sequence ID" value="PMC17460.1"/>
    <property type="molecule type" value="Genomic_DNA"/>
</dbReference>
<dbReference type="PANTHER" id="PTHR30086:SF20">
    <property type="entry name" value="ARGININE EXPORTER PROTEIN ARGO-RELATED"/>
    <property type="match status" value="1"/>
</dbReference>
<dbReference type="STRING" id="170573.GCA_001076995_00820"/>
<reference evidence="7" key="2">
    <citation type="journal article" date="2022" name="Int. J. Mol. Sci.">
        <title>Phenotypic and Genotypic Virulence Characterisation of Staphylococcus pettenkoferi Strains Isolated from Human Bloodstream and Diabetic Foot Infections.</title>
        <authorList>
            <person name="Magnan C."/>
            <person name="Ahmad-Mansour N."/>
            <person name="Pouget C."/>
            <person name="Morsli M."/>
            <person name="Huc-Brandt S."/>
            <person name="Pantel A."/>
            <person name="Dunyach-Remy C."/>
            <person name="Sotto A."/>
            <person name="Molle V."/>
            <person name="Lavigne J.-P."/>
        </authorList>
    </citation>
    <scope>NUCLEOTIDE SEQUENCE</scope>
    <source>
        <strain evidence="7">NSP012P</strain>
    </source>
</reference>
<dbReference type="Proteomes" id="UP000235748">
    <property type="component" value="Unassembled WGS sequence"/>
</dbReference>
<dbReference type="AlphaFoldDB" id="A0A1Z3U299"/>
<gene>
    <name evidence="9" type="ORF">CJ235_10630</name>
    <name evidence="8" type="ORF">NW112_08615</name>
    <name evidence="7" type="ORF">NW133_05145</name>
</gene>
<proteinExistence type="predicted"/>
<dbReference type="GeneID" id="98298872"/>
<dbReference type="EMBL" id="JANSLD010000022">
    <property type="protein sequence ID" value="MCY1582914.1"/>
    <property type="molecule type" value="Genomic_DNA"/>
</dbReference>
<keyword evidence="3 6" id="KW-0812">Transmembrane</keyword>
<dbReference type="GO" id="GO:0005886">
    <property type="term" value="C:plasma membrane"/>
    <property type="evidence" value="ECO:0007669"/>
    <property type="project" value="UniProtKB-SubCell"/>
</dbReference>
<evidence type="ECO:0000256" key="4">
    <source>
        <dbReference type="ARBA" id="ARBA00022989"/>
    </source>
</evidence>
<feature type="transmembrane region" description="Helical" evidence="6">
    <location>
        <begin position="118"/>
        <end position="139"/>
    </location>
</feature>
<keyword evidence="11" id="KW-1185">Reference proteome</keyword>
<evidence type="ECO:0000313" key="11">
    <source>
        <dbReference type="Proteomes" id="UP001072952"/>
    </source>
</evidence>
<evidence type="ECO:0000256" key="1">
    <source>
        <dbReference type="ARBA" id="ARBA00004651"/>
    </source>
</evidence>
<feature type="transmembrane region" description="Helical" evidence="6">
    <location>
        <begin position="145"/>
        <end position="174"/>
    </location>
</feature>
<keyword evidence="2" id="KW-1003">Cell membrane</keyword>
<feature type="transmembrane region" description="Helical" evidence="6">
    <location>
        <begin position="68"/>
        <end position="86"/>
    </location>
</feature>
<dbReference type="RefSeq" id="WP_002472774.1">
    <property type="nucleotide sequence ID" value="NZ_CP022096.2"/>
</dbReference>
<evidence type="ECO:0000256" key="2">
    <source>
        <dbReference type="ARBA" id="ARBA00022475"/>
    </source>
</evidence>
<dbReference type="InterPro" id="IPR001123">
    <property type="entry name" value="LeuE-type"/>
</dbReference>
<dbReference type="PIRSF" id="PIRSF006324">
    <property type="entry name" value="LeuE"/>
    <property type="match status" value="1"/>
</dbReference>
<dbReference type="KEGG" id="spet:CEP67_08800"/>
<protein>
    <submittedName>
        <fullName evidence="9">LysE family translocator</fullName>
    </submittedName>
</protein>
<feature type="transmembrane region" description="Helical" evidence="6">
    <location>
        <begin position="38"/>
        <end position="62"/>
    </location>
</feature>
<evidence type="ECO:0000313" key="7">
    <source>
        <dbReference type="EMBL" id="MCY1582914.1"/>
    </source>
</evidence>
<comment type="caution">
    <text evidence="9">The sequence shown here is derived from an EMBL/GenBank/DDBJ whole genome shotgun (WGS) entry which is preliminary data.</text>
</comment>
<evidence type="ECO:0000256" key="6">
    <source>
        <dbReference type="SAM" id="Phobius"/>
    </source>
</evidence>
<evidence type="ECO:0000256" key="3">
    <source>
        <dbReference type="ARBA" id="ARBA00022692"/>
    </source>
</evidence>
<evidence type="ECO:0000256" key="5">
    <source>
        <dbReference type="ARBA" id="ARBA00023136"/>
    </source>
</evidence>
<reference evidence="9 10" key="1">
    <citation type="submission" date="2017-09" db="EMBL/GenBank/DDBJ databases">
        <title>Bacterial strain isolated from the female urinary microbiota.</title>
        <authorList>
            <person name="Thomas-White K."/>
            <person name="Kumar N."/>
            <person name="Forster S."/>
            <person name="Putonti C."/>
            <person name="Lawley T."/>
            <person name="Wolfe A.J."/>
        </authorList>
    </citation>
    <scope>NUCLEOTIDE SEQUENCE [LARGE SCALE GENOMIC DNA]</scope>
    <source>
        <strain evidence="9 10">UMB0834</strain>
    </source>
</reference>
<evidence type="ECO:0000313" key="8">
    <source>
        <dbReference type="EMBL" id="MCY1595296.1"/>
    </source>
</evidence>
<dbReference type="GO" id="GO:0015171">
    <property type="term" value="F:amino acid transmembrane transporter activity"/>
    <property type="evidence" value="ECO:0007669"/>
    <property type="project" value="TreeGrafter"/>
</dbReference>
<keyword evidence="4 6" id="KW-1133">Transmembrane helix</keyword>
<organism evidence="9 10">
    <name type="scientific">Staphylococcus pettenkoferi</name>
    <dbReference type="NCBI Taxonomy" id="170573"/>
    <lineage>
        <taxon>Bacteria</taxon>
        <taxon>Bacillati</taxon>
        <taxon>Bacillota</taxon>
        <taxon>Bacilli</taxon>
        <taxon>Bacillales</taxon>
        <taxon>Staphylococcaceae</taxon>
        <taxon>Staphylococcus</taxon>
    </lineage>
</organism>
<dbReference type="Proteomes" id="UP001072952">
    <property type="component" value="Unassembled WGS sequence"/>
</dbReference>
<name>A0A1Z3U299_9STAP</name>
<dbReference type="Pfam" id="PF01810">
    <property type="entry name" value="LysE"/>
    <property type="match status" value="1"/>
</dbReference>
<dbReference type="PANTHER" id="PTHR30086">
    <property type="entry name" value="ARGININE EXPORTER PROTEIN ARGO"/>
    <property type="match status" value="1"/>
</dbReference>
<keyword evidence="5 6" id="KW-0472">Membrane</keyword>
<dbReference type="EMBL" id="JANSKX010000029">
    <property type="protein sequence ID" value="MCY1595296.1"/>
    <property type="molecule type" value="Genomic_DNA"/>
</dbReference>
<feature type="transmembrane region" description="Helical" evidence="6">
    <location>
        <begin position="6"/>
        <end position="26"/>
    </location>
</feature>
<reference evidence="8" key="3">
    <citation type="journal article" date="2022" name="Int. J. Mol. Sci.">
        <title>Phenotypic and genotypic virulence characterisation of Staphylococcus pettenkoferi strains isolated from human bloodstream and diabetic foot infections.</title>
        <authorList>
            <person name="Magnan C."/>
        </authorList>
    </citation>
    <scope>NUCLEOTIDE SEQUENCE</scope>
    <source>
        <strain evidence="8">NSP020P</strain>
    </source>
</reference>